<proteinExistence type="predicted"/>
<accession>A0A8X6X2Y3</accession>
<dbReference type="Proteomes" id="UP000886998">
    <property type="component" value="Unassembled WGS sequence"/>
</dbReference>
<evidence type="ECO:0000313" key="2">
    <source>
        <dbReference type="Proteomes" id="UP000886998"/>
    </source>
</evidence>
<dbReference type="EMBL" id="BMAV01004556">
    <property type="protein sequence ID" value="GFY45036.1"/>
    <property type="molecule type" value="Genomic_DNA"/>
</dbReference>
<keyword evidence="2" id="KW-1185">Reference proteome</keyword>
<organism evidence="1 2">
    <name type="scientific">Trichonephila inaurata madagascariensis</name>
    <dbReference type="NCBI Taxonomy" id="2747483"/>
    <lineage>
        <taxon>Eukaryota</taxon>
        <taxon>Metazoa</taxon>
        <taxon>Ecdysozoa</taxon>
        <taxon>Arthropoda</taxon>
        <taxon>Chelicerata</taxon>
        <taxon>Arachnida</taxon>
        <taxon>Araneae</taxon>
        <taxon>Araneomorphae</taxon>
        <taxon>Entelegynae</taxon>
        <taxon>Araneoidea</taxon>
        <taxon>Nephilidae</taxon>
        <taxon>Trichonephila</taxon>
        <taxon>Trichonephila inaurata</taxon>
    </lineage>
</organism>
<comment type="caution">
    <text evidence="1">The sequence shown here is derived from an EMBL/GenBank/DDBJ whole genome shotgun (WGS) entry which is preliminary data.</text>
</comment>
<name>A0A8X6X2Y3_9ARAC</name>
<reference evidence="1" key="1">
    <citation type="submission" date="2020-08" db="EMBL/GenBank/DDBJ databases">
        <title>Multicomponent nature underlies the extraordinary mechanical properties of spider dragline silk.</title>
        <authorList>
            <person name="Kono N."/>
            <person name="Nakamura H."/>
            <person name="Mori M."/>
            <person name="Yoshida Y."/>
            <person name="Ohtoshi R."/>
            <person name="Malay A.D."/>
            <person name="Moran D.A.P."/>
            <person name="Tomita M."/>
            <person name="Numata K."/>
            <person name="Arakawa K."/>
        </authorList>
    </citation>
    <scope>NUCLEOTIDE SEQUENCE</scope>
</reference>
<gene>
    <name evidence="1" type="ORF">TNIN_374021</name>
</gene>
<sequence>MYMGTKFMVRALTEGLRKEFKAEAVGYGWQVSVQALSKQNSSTDVSRMTWTLLSPSMSPSNVWSQRTSCRQSSTFLELPRE</sequence>
<protein>
    <submittedName>
        <fullName evidence="1">Uncharacterized protein</fullName>
    </submittedName>
</protein>
<dbReference type="AlphaFoldDB" id="A0A8X6X2Y3"/>
<evidence type="ECO:0000313" key="1">
    <source>
        <dbReference type="EMBL" id="GFY45036.1"/>
    </source>
</evidence>